<dbReference type="GO" id="GO:0005886">
    <property type="term" value="C:plasma membrane"/>
    <property type="evidence" value="ECO:0007669"/>
    <property type="project" value="TreeGrafter"/>
</dbReference>
<dbReference type="AlphaFoldDB" id="A0A921AWC1"/>
<dbReference type="Gene3D" id="6.10.340.10">
    <property type="match status" value="1"/>
</dbReference>
<gene>
    <name evidence="5" type="ORF">K8W16_05735</name>
</gene>
<protein>
    <recommendedName>
        <fullName evidence="1">diguanylate cyclase</fullName>
        <ecNumber evidence="1">2.7.7.65</ecNumber>
    </recommendedName>
</protein>
<organism evidence="5 6">
    <name type="scientific">Mailhella massiliensis</name>
    <dbReference type="NCBI Taxonomy" id="1903261"/>
    <lineage>
        <taxon>Bacteria</taxon>
        <taxon>Pseudomonadati</taxon>
        <taxon>Thermodesulfobacteriota</taxon>
        <taxon>Desulfovibrionia</taxon>
        <taxon>Desulfovibrionales</taxon>
        <taxon>Desulfovibrionaceae</taxon>
        <taxon>Mailhella</taxon>
    </lineage>
</organism>
<evidence type="ECO:0000256" key="2">
    <source>
        <dbReference type="ARBA" id="ARBA00034247"/>
    </source>
</evidence>
<feature type="transmembrane region" description="Helical" evidence="3">
    <location>
        <begin position="264"/>
        <end position="284"/>
    </location>
</feature>
<dbReference type="RefSeq" id="WP_304122001.1">
    <property type="nucleotide sequence ID" value="NZ_DYZA01000109.1"/>
</dbReference>
<dbReference type="Gene3D" id="3.30.70.270">
    <property type="match status" value="1"/>
</dbReference>
<dbReference type="SUPFAM" id="SSF55073">
    <property type="entry name" value="Nucleotide cyclase"/>
    <property type="match status" value="1"/>
</dbReference>
<dbReference type="InterPro" id="IPR050469">
    <property type="entry name" value="Diguanylate_Cyclase"/>
</dbReference>
<evidence type="ECO:0000256" key="3">
    <source>
        <dbReference type="SAM" id="Phobius"/>
    </source>
</evidence>
<dbReference type="InterPro" id="IPR000160">
    <property type="entry name" value="GGDEF_dom"/>
</dbReference>
<evidence type="ECO:0000256" key="1">
    <source>
        <dbReference type="ARBA" id="ARBA00012528"/>
    </source>
</evidence>
<feature type="transmembrane region" description="Helical" evidence="3">
    <location>
        <begin position="12"/>
        <end position="37"/>
    </location>
</feature>
<evidence type="ECO:0000259" key="4">
    <source>
        <dbReference type="PROSITE" id="PS50887"/>
    </source>
</evidence>
<dbReference type="PANTHER" id="PTHR45138:SF9">
    <property type="entry name" value="DIGUANYLATE CYCLASE DGCM-RELATED"/>
    <property type="match status" value="1"/>
</dbReference>
<reference evidence="5" key="1">
    <citation type="journal article" date="2021" name="PeerJ">
        <title>Extensive microbial diversity within the chicken gut microbiome revealed by metagenomics and culture.</title>
        <authorList>
            <person name="Gilroy R."/>
            <person name="Ravi A."/>
            <person name="Getino M."/>
            <person name="Pursley I."/>
            <person name="Horton D.L."/>
            <person name="Alikhan N.F."/>
            <person name="Baker D."/>
            <person name="Gharbi K."/>
            <person name="Hall N."/>
            <person name="Watson M."/>
            <person name="Adriaenssens E.M."/>
            <person name="Foster-Nyarko E."/>
            <person name="Jarju S."/>
            <person name="Secka A."/>
            <person name="Antonio M."/>
            <person name="Oren A."/>
            <person name="Chaudhuri R.R."/>
            <person name="La Ragione R."/>
            <person name="Hildebrand F."/>
            <person name="Pallen M.J."/>
        </authorList>
    </citation>
    <scope>NUCLEOTIDE SEQUENCE</scope>
    <source>
        <strain evidence="5">ChiGjej2B2-19336</strain>
    </source>
</reference>
<dbReference type="GO" id="GO:0043709">
    <property type="term" value="P:cell adhesion involved in single-species biofilm formation"/>
    <property type="evidence" value="ECO:0007669"/>
    <property type="project" value="TreeGrafter"/>
</dbReference>
<dbReference type="PANTHER" id="PTHR45138">
    <property type="entry name" value="REGULATORY COMPONENTS OF SENSORY TRANSDUCTION SYSTEM"/>
    <property type="match status" value="1"/>
</dbReference>
<dbReference type="GO" id="GO:1902201">
    <property type="term" value="P:negative regulation of bacterial-type flagellum-dependent cell motility"/>
    <property type="evidence" value="ECO:0007669"/>
    <property type="project" value="TreeGrafter"/>
</dbReference>
<reference evidence="5" key="2">
    <citation type="submission" date="2021-09" db="EMBL/GenBank/DDBJ databases">
        <authorList>
            <person name="Gilroy R."/>
        </authorList>
    </citation>
    <scope>NUCLEOTIDE SEQUENCE</scope>
    <source>
        <strain evidence="5">ChiGjej2B2-19336</strain>
    </source>
</reference>
<dbReference type="InterPro" id="IPR043128">
    <property type="entry name" value="Rev_trsase/Diguanyl_cyclase"/>
</dbReference>
<dbReference type="SMART" id="SM00267">
    <property type="entry name" value="GGDEF"/>
    <property type="match status" value="1"/>
</dbReference>
<dbReference type="CDD" id="cd01949">
    <property type="entry name" value="GGDEF"/>
    <property type="match status" value="1"/>
</dbReference>
<dbReference type="PROSITE" id="PS50887">
    <property type="entry name" value="GGDEF"/>
    <property type="match status" value="1"/>
</dbReference>
<proteinExistence type="predicted"/>
<dbReference type="FunFam" id="3.30.70.270:FF:000001">
    <property type="entry name" value="Diguanylate cyclase domain protein"/>
    <property type="match status" value="1"/>
</dbReference>
<dbReference type="GO" id="GO:0052621">
    <property type="term" value="F:diguanylate cyclase activity"/>
    <property type="evidence" value="ECO:0007669"/>
    <property type="project" value="UniProtKB-EC"/>
</dbReference>
<keyword evidence="3" id="KW-0472">Membrane</keyword>
<dbReference type="NCBIfam" id="TIGR00254">
    <property type="entry name" value="GGDEF"/>
    <property type="match status" value="1"/>
</dbReference>
<dbReference type="Proteomes" id="UP000698963">
    <property type="component" value="Unassembled WGS sequence"/>
</dbReference>
<dbReference type="Pfam" id="PF00990">
    <property type="entry name" value="GGDEF"/>
    <property type="match status" value="1"/>
</dbReference>
<dbReference type="EMBL" id="DYZA01000109">
    <property type="protein sequence ID" value="HJD97126.1"/>
    <property type="molecule type" value="Genomic_DNA"/>
</dbReference>
<evidence type="ECO:0000313" key="6">
    <source>
        <dbReference type="Proteomes" id="UP000698963"/>
    </source>
</evidence>
<name>A0A921AWC1_9BACT</name>
<feature type="domain" description="GGDEF" evidence="4">
    <location>
        <begin position="379"/>
        <end position="515"/>
    </location>
</feature>
<dbReference type="InterPro" id="IPR029787">
    <property type="entry name" value="Nucleotide_cyclase"/>
</dbReference>
<evidence type="ECO:0000313" key="5">
    <source>
        <dbReference type="EMBL" id="HJD97126.1"/>
    </source>
</evidence>
<keyword evidence="3" id="KW-1133">Transmembrane helix</keyword>
<sequence>MAEKFRRISLRRAVILTFAVIVVSLSASFLYVCGAFYRIENLSEITKDKYLPQIIGKQRILVNIETLRHQIALIYNSGRQDEVRKARVVSQALMAEAVFEQSPEFHDKVLQLKPDLLLLLDLKEKLLFIRRQLQLGERRLEWIMGRLSARTGEDFDAFAAHAPSGEAREVHGREYGAARIFSGIDRLCAGDNSPEQDCRAFHDCREMVEATRQALRRLDGQALAAMERLEDSLDTLSDYAVTMELLNISSDMGKVETTVSHVRVQFFLIGCVALGLLLGIFVLVQRNILKPLLSMAAFLHDLRQGRKPKPLSEARIREIQQIMDMLPVLRSTIERLNVQTSLLLEERDEYARLSLHDALTGLGNRWALEERKKADMPGMPLGIIMFDIDFFKKYNDTFGHMEGDRCLRRVAQAAKGSLLRHSDAVFRYGGEEFIVLIPGADLRAAGLIAGRILESIRSAGIAHPGAPGGVLTVSAGVACRALGEAATFEELMAQADQALYASKKNGRDKVTVFPG</sequence>
<comment type="catalytic activity">
    <reaction evidence="2">
        <text>2 GTP = 3',3'-c-di-GMP + 2 diphosphate</text>
        <dbReference type="Rhea" id="RHEA:24898"/>
        <dbReference type="ChEBI" id="CHEBI:33019"/>
        <dbReference type="ChEBI" id="CHEBI:37565"/>
        <dbReference type="ChEBI" id="CHEBI:58805"/>
        <dbReference type="EC" id="2.7.7.65"/>
    </reaction>
</comment>
<keyword evidence="3" id="KW-0812">Transmembrane</keyword>
<dbReference type="EC" id="2.7.7.65" evidence="1"/>
<accession>A0A921AWC1</accession>
<comment type="caution">
    <text evidence="5">The sequence shown here is derived from an EMBL/GenBank/DDBJ whole genome shotgun (WGS) entry which is preliminary data.</text>
</comment>